<dbReference type="Gramene" id="mRNA:HanXRQr2_Chr01g0022401">
    <property type="protein sequence ID" value="mRNA:HanXRQr2_Chr01g0022401"/>
    <property type="gene ID" value="HanXRQr2_Chr01g0022401"/>
</dbReference>
<dbReference type="InterPro" id="IPR053234">
    <property type="entry name" value="RPM1_Interactor"/>
</dbReference>
<reference evidence="3" key="2">
    <citation type="submission" date="2017-02" db="EMBL/GenBank/DDBJ databases">
        <title>Sunflower complete genome.</title>
        <authorList>
            <person name="Langlade N."/>
            <person name="Munos S."/>
        </authorList>
    </citation>
    <scope>NUCLEOTIDE SEQUENCE [LARGE SCALE GENOMIC DNA]</scope>
    <source>
        <tissue evidence="3">Leaves</tissue>
    </source>
</reference>
<accession>A0A251VPR6</accession>
<protein>
    <recommendedName>
        <fullName evidence="5">RPM1 interacting protein 13</fullName>
    </recommendedName>
</protein>
<feature type="compositionally biased region" description="Polar residues" evidence="1">
    <location>
        <begin position="302"/>
        <end position="345"/>
    </location>
</feature>
<dbReference type="PANTHER" id="PTHR33443">
    <property type="entry name" value="ZGC:112980"/>
    <property type="match status" value="1"/>
</dbReference>
<sequence length="481" mass="52819">MDPNAVVLEISSDDDEKETNGGLKSSRVDLDDDDCVVLDKDPNASAEVKNGGLGNRDDDDEIVVVSEKGQVACRDYPHSRHLCIKFPFSTTPNQSHCNQCYCYVCDSLAPCVFWGNGSSSADHCRATDKDEFWKRERKNVKNGGNGKPAQPVSQLSPVDLYTPAPVMVLQPANQIPKTGPIHANLTAANFQSADILSQYRHSILASRNKLHPNLASQLAHRVQQRHNLGSRVPVQRPVFKRTNPVRGAISDNQNPYDPYRGNIRNRIRQQNYRVSRMLSGSSEYLGSLQPNAVNASVPYPPQSQTYTSSTVNQHQPQFSYHSNPNFQSRVNSNPIPENPLYNQLRNDPVPPSSRPQPASSQQTYMAPGQQSYHVPSKTQVDSPLVPVSDITQNALQGNKSQGCIVDSGFKDYGLDLPTGQDSATLGGAGSAANESTLTAVSSGLADYQFDDWLFDNQPIETGFTDYSSDSAFIDTGPIFQF</sequence>
<organism evidence="3 4">
    <name type="scientific">Helianthus annuus</name>
    <name type="common">Common sunflower</name>
    <dbReference type="NCBI Taxonomy" id="4232"/>
    <lineage>
        <taxon>Eukaryota</taxon>
        <taxon>Viridiplantae</taxon>
        <taxon>Streptophyta</taxon>
        <taxon>Embryophyta</taxon>
        <taxon>Tracheophyta</taxon>
        <taxon>Spermatophyta</taxon>
        <taxon>Magnoliopsida</taxon>
        <taxon>eudicotyledons</taxon>
        <taxon>Gunneridae</taxon>
        <taxon>Pentapetalae</taxon>
        <taxon>asterids</taxon>
        <taxon>campanulids</taxon>
        <taxon>Asterales</taxon>
        <taxon>Asteraceae</taxon>
        <taxon>Asteroideae</taxon>
        <taxon>Heliantheae alliance</taxon>
        <taxon>Heliantheae</taxon>
        <taxon>Helianthus</taxon>
    </lineage>
</organism>
<dbReference type="EMBL" id="CM007890">
    <property type="protein sequence ID" value="OTG37076.1"/>
    <property type="molecule type" value="Genomic_DNA"/>
</dbReference>
<dbReference type="InParanoid" id="A0A251VPR6"/>
<name>A0A251VPR6_HELAN</name>
<dbReference type="AlphaFoldDB" id="A0A251VPR6"/>
<dbReference type="EMBL" id="MNCJ02000316">
    <property type="protein sequence ID" value="KAF5822084.1"/>
    <property type="molecule type" value="Genomic_DNA"/>
</dbReference>
<dbReference type="OMA" id="TPNQSHC"/>
<reference evidence="2" key="3">
    <citation type="submission" date="2020-06" db="EMBL/GenBank/DDBJ databases">
        <title>Helianthus annuus Genome sequencing and assembly Release 2.</title>
        <authorList>
            <person name="Gouzy J."/>
            <person name="Langlade N."/>
            <person name="Munos S."/>
        </authorList>
    </citation>
    <scope>NUCLEOTIDE SEQUENCE</scope>
    <source>
        <tissue evidence="2">Leaves</tissue>
    </source>
</reference>
<dbReference type="PANTHER" id="PTHR33443:SF31">
    <property type="entry name" value="RPM1 INTERACTING PROTEIN 13"/>
    <property type="match status" value="1"/>
</dbReference>
<reference evidence="2 4" key="1">
    <citation type="journal article" date="2017" name="Nature">
        <title>The sunflower genome provides insights into oil metabolism, flowering and Asterid evolution.</title>
        <authorList>
            <person name="Badouin H."/>
            <person name="Gouzy J."/>
            <person name="Grassa C.J."/>
            <person name="Murat F."/>
            <person name="Staton S.E."/>
            <person name="Cottret L."/>
            <person name="Lelandais-Briere C."/>
            <person name="Owens G.L."/>
            <person name="Carrere S."/>
            <person name="Mayjonade B."/>
            <person name="Legrand L."/>
            <person name="Gill N."/>
            <person name="Kane N.C."/>
            <person name="Bowers J.E."/>
            <person name="Hubner S."/>
            <person name="Bellec A."/>
            <person name="Berard A."/>
            <person name="Berges H."/>
            <person name="Blanchet N."/>
            <person name="Boniface M.C."/>
            <person name="Brunel D."/>
            <person name="Catrice O."/>
            <person name="Chaidir N."/>
            <person name="Claudel C."/>
            <person name="Donnadieu C."/>
            <person name="Faraut T."/>
            <person name="Fievet G."/>
            <person name="Helmstetter N."/>
            <person name="King M."/>
            <person name="Knapp S.J."/>
            <person name="Lai Z."/>
            <person name="Le Paslier M.C."/>
            <person name="Lippi Y."/>
            <person name="Lorenzon L."/>
            <person name="Mandel J.R."/>
            <person name="Marage G."/>
            <person name="Marchand G."/>
            <person name="Marquand E."/>
            <person name="Bret-Mestries E."/>
            <person name="Morien E."/>
            <person name="Nambeesan S."/>
            <person name="Nguyen T."/>
            <person name="Pegot-Espagnet P."/>
            <person name="Pouilly N."/>
            <person name="Raftis F."/>
            <person name="Sallet E."/>
            <person name="Schiex T."/>
            <person name="Thomas J."/>
            <person name="Vandecasteele C."/>
            <person name="Vares D."/>
            <person name="Vear F."/>
            <person name="Vautrin S."/>
            <person name="Crespi M."/>
            <person name="Mangin B."/>
            <person name="Burke J.M."/>
            <person name="Salse J."/>
            <person name="Munos S."/>
            <person name="Vincourt P."/>
            <person name="Rieseberg L.H."/>
            <person name="Langlade N.B."/>
        </authorList>
    </citation>
    <scope>NUCLEOTIDE SEQUENCE [LARGE SCALE GENOMIC DNA]</scope>
    <source>
        <strain evidence="4">cv. SF193</strain>
        <tissue evidence="2">Leaves</tissue>
    </source>
</reference>
<keyword evidence="4" id="KW-1185">Reference proteome</keyword>
<evidence type="ECO:0000313" key="2">
    <source>
        <dbReference type="EMBL" id="KAF5822084.1"/>
    </source>
</evidence>
<dbReference type="OrthoDB" id="266020at2759"/>
<dbReference type="Proteomes" id="UP000215914">
    <property type="component" value="Chromosome 1"/>
</dbReference>
<evidence type="ECO:0000313" key="4">
    <source>
        <dbReference type="Proteomes" id="UP000215914"/>
    </source>
</evidence>
<feature type="region of interest" description="Disordered" evidence="1">
    <location>
        <begin position="1"/>
        <end position="29"/>
    </location>
</feature>
<evidence type="ECO:0000313" key="3">
    <source>
        <dbReference type="EMBL" id="OTG37076.1"/>
    </source>
</evidence>
<evidence type="ECO:0008006" key="5">
    <source>
        <dbReference type="Google" id="ProtNLM"/>
    </source>
</evidence>
<feature type="region of interest" description="Disordered" evidence="1">
    <location>
        <begin position="295"/>
        <end position="381"/>
    </location>
</feature>
<proteinExistence type="predicted"/>
<gene>
    <name evidence="3" type="ORF">HannXRQ_Chr01g0014871</name>
    <name evidence="2" type="ORF">HanXRQr2_Chr01g0022401</name>
</gene>
<evidence type="ECO:0000256" key="1">
    <source>
        <dbReference type="SAM" id="MobiDB-lite"/>
    </source>
</evidence>
<dbReference type="FunCoup" id="A0A251VPR6">
    <property type="interactions" value="1119"/>
</dbReference>
<feature type="compositionally biased region" description="Polar residues" evidence="1">
    <location>
        <begin position="368"/>
        <end position="381"/>
    </location>
</feature>